<evidence type="ECO:0000313" key="2">
    <source>
        <dbReference type="EMBL" id="SCL49933.1"/>
    </source>
</evidence>
<organism evidence="2 3">
    <name type="scientific">Micromonospora eburnea</name>
    <dbReference type="NCBI Taxonomy" id="227316"/>
    <lineage>
        <taxon>Bacteria</taxon>
        <taxon>Bacillati</taxon>
        <taxon>Actinomycetota</taxon>
        <taxon>Actinomycetes</taxon>
        <taxon>Micromonosporales</taxon>
        <taxon>Micromonosporaceae</taxon>
        <taxon>Micromonospora</taxon>
    </lineage>
</organism>
<dbReference type="InterPro" id="IPR014710">
    <property type="entry name" value="RmlC-like_jellyroll"/>
</dbReference>
<dbReference type="CDD" id="cd00038">
    <property type="entry name" value="CAP_ED"/>
    <property type="match status" value="1"/>
</dbReference>
<dbReference type="SUPFAM" id="SSF51206">
    <property type="entry name" value="cAMP-binding domain-like"/>
    <property type="match status" value="1"/>
</dbReference>
<protein>
    <submittedName>
        <fullName evidence="2">Cyclic nucleotide-binding domain-containing protein</fullName>
    </submittedName>
</protein>
<proteinExistence type="predicted"/>
<dbReference type="PROSITE" id="PS50042">
    <property type="entry name" value="CNMP_BINDING_3"/>
    <property type="match status" value="1"/>
</dbReference>
<name>A0A1C6U7M2_9ACTN</name>
<dbReference type="Proteomes" id="UP000199696">
    <property type="component" value="Unassembled WGS sequence"/>
</dbReference>
<evidence type="ECO:0000259" key="1">
    <source>
        <dbReference type="PROSITE" id="PS50042"/>
    </source>
</evidence>
<dbReference type="EMBL" id="FMHY01000002">
    <property type="protein sequence ID" value="SCL49933.1"/>
    <property type="molecule type" value="Genomic_DNA"/>
</dbReference>
<sequence>MPTAARSCPCPRDPLAGRIPRRAVEVCMTPLEMLREHPFLAGLPQEWLPRLTGYARPVVWHPGHRLFRAGRPAERFWLVRGGEVALDFPVPGRGDVGIETIGPGGVLGWSWLFPPYRWQFGAVAVRRSTAVEFDAAGVRRLMESDDALGRQLVTRFMSVVVDRLQASRVRLLDLYAYPSSEES</sequence>
<dbReference type="STRING" id="227316.GA0070604_2015"/>
<reference evidence="3" key="1">
    <citation type="submission" date="2016-06" db="EMBL/GenBank/DDBJ databases">
        <authorList>
            <person name="Varghese N."/>
            <person name="Submissions Spin"/>
        </authorList>
    </citation>
    <scope>NUCLEOTIDE SEQUENCE [LARGE SCALE GENOMIC DNA]</scope>
    <source>
        <strain evidence="3">DSM 44814</strain>
    </source>
</reference>
<feature type="domain" description="Cyclic nucleotide-binding" evidence="1">
    <location>
        <begin position="39"/>
        <end position="159"/>
    </location>
</feature>
<keyword evidence="3" id="KW-1185">Reference proteome</keyword>
<evidence type="ECO:0000313" key="3">
    <source>
        <dbReference type="Proteomes" id="UP000199696"/>
    </source>
</evidence>
<accession>A0A1C6U7M2</accession>
<dbReference type="Gene3D" id="2.60.120.10">
    <property type="entry name" value="Jelly Rolls"/>
    <property type="match status" value="1"/>
</dbReference>
<dbReference type="AlphaFoldDB" id="A0A1C6U7M2"/>
<dbReference type="InterPro" id="IPR018490">
    <property type="entry name" value="cNMP-bd_dom_sf"/>
</dbReference>
<gene>
    <name evidence="2" type="ORF">GA0070604_2015</name>
</gene>
<dbReference type="InterPro" id="IPR000595">
    <property type="entry name" value="cNMP-bd_dom"/>
</dbReference>
<dbReference type="Pfam" id="PF00027">
    <property type="entry name" value="cNMP_binding"/>
    <property type="match status" value="1"/>
</dbReference>